<keyword evidence="1" id="KW-0472">Membrane</keyword>
<sequence>MLFILGFLIFSIIFSYIMLKYVGPPFSGIIQALTMGGIIIHELCHLVMCLITRSPIENVTLIKKIEFQEGQRFGYYGEVQAQAERVSFLQAALIGLAPLYISFWIFFSLLEMLTTIRVDAVVFTISILIMISISLTAAPSFADLSVILKAFVNDVNYSMYQIFLLLISLLFTFTTLSTFGLHGIHGLFVYLIITGFYVGFKYGFR</sequence>
<feature type="transmembrane region" description="Helical" evidence="1">
    <location>
        <begin position="187"/>
        <end position="204"/>
    </location>
</feature>
<keyword evidence="1" id="KW-0812">Transmembrane</keyword>
<organism evidence="2">
    <name type="scientific">marine sediment metagenome</name>
    <dbReference type="NCBI Taxonomy" id="412755"/>
    <lineage>
        <taxon>unclassified sequences</taxon>
        <taxon>metagenomes</taxon>
        <taxon>ecological metagenomes</taxon>
    </lineage>
</organism>
<gene>
    <name evidence="2" type="ORF">LCGC14_3134980</name>
</gene>
<name>A0A0F8Y5M2_9ZZZZ</name>
<feature type="non-terminal residue" evidence="2">
    <location>
        <position position="205"/>
    </location>
</feature>
<accession>A0A0F8Y5M2</accession>
<feature type="transmembrane region" description="Helical" evidence="1">
    <location>
        <begin position="160"/>
        <end position="181"/>
    </location>
</feature>
<reference evidence="2" key="1">
    <citation type="journal article" date="2015" name="Nature">
        <title>Complex archaea that bridge the gap between prokaryotes and eukaryotes.</title>
        <authorList>
            <person name="Spang A."/>
            <person name="Saw J.H."/>
            <person name="Jorgensen S.L."/>
            <person name="Zaremba-Niedzwiedzka K."/>
            <person name="Martijn J."/>
            <person name="Lind A.E."/>
            <person name="van Eijk R."/>
            <person name="Schleper C."/>
            <person name="Guy L."/>
            <person name="Ettema T.J."/>
        </authorList>
    </citation>
    <scope>NUCLEOTIDE SEQUENCE</scope>
</reference>
<dbReference type="EMBL" id="LAZR01068539">
    <property type="protein sequence ID" value="KKK49444.1"/>
    <property type="molecule type" value="Genomic_DNA"/>
</dbReference>
<protein>
    <recommendedName>
        <fullName evidence="3">DUF3267 domain-containing protein</fullName>
    </recommendedName>
</protein>
<keyword evidence="1" id="KW-1133">Transmembrane helix</keyword>
<proteinExistence type="predicted"/>
<feature type="transmembrane region" description="Helical" evidence="1">
    <location>
        <begin position="122"/>
        <end position="148"/>
    </location>
</feature>
<evidence type="ECO:0000256" key="1">
    <source>
        <dbReference type="SAM" id="Phobius"/>
    </source>
</evidence>
<evidence type="ECO:0000313" key="2">
    <source>
        <dbReference type="EMBL" id="KKK49444.1"/>
    </source>
</evidence>
<dbReference type="AlphaFoldDB" id="A0A0F8Y5M2"/>
<comment type="caution">
    <text evidence="2">The sequence shown here is derived from an EMBL/GenBank/DDBJ whole genome shotgun (WGS) entry which is preliminary data.</text>
</comment>
<feature type="transmembrane region" description="Helical" evidence="1">
    <location>
        <begin position="29"/>
        <end position="51"/>
    </location>
</feature>
<evidence type="ECO:0008006" key="3">
    <source>
        <dbReference type="Google" id="ProtNLM"/>
    </source>
</evidence>
<feature type="transmembrane region" description="Helical" evidence="1">
    <location>
        <begin position="88"/>
        <end position="110"/>
    </location>
</feature>